<proteinExistence type="predicted"/>
<dbReference type="EMBL" id="CAJNOH010001128">
    <property type="protein sequence ID" value="CAF1179410.1"/>
    <property type="molecule type" value="Genomic_DNA"/>
</dbReference>
<keyword evidence="5" id="KW-1185">Reference proteome</keyword>
<evidence type="ECO:0000313" key="4">
    <source>
        <dbReference type="Proteomes" id="UP000663854"/>
    </source>
</evidence>
<sequence>MGLKYYSKNINNSKNFPLLSSNVDIPSYANTSISNYKKYQNSSQLLSSKTNINTYPYISIQNHDNIDHSIQTSDDFQNNTYANISKSQIKSTYISNETILENATSMTSLSNTEIEINLDIIDKNNNNNNNQIYENIKLCPKLLSSINPFKLNKLLLYQKSSIDNINSCSSSHNYINLQQQQQSINSIHTILSRKNDQKEKKHCSSIDSLKKEHVDIETNSNTNTTQIVKKLEVNLAPSCRDKSVLYRTKIPSSFHQQQIMHRSKRHSTRPFYANQNSNIIKQQQVSNSNIPLHHPIITDDQWKRSIHKNRQMKSVSNQLYNEIQQSIYSDNQSLNSIYIEKDLCENPMEFHKILQDQIFAWYPTENYNEEDLITQTHSILENDESDKQNEITNLDEEELYRHDTFEDFFLRRRRKSSSSSSSSSRSTLVNDNKTILSETISHEIPIKNSSLNRHFPSIALGLDKTDVEFIHDIIERSNDDHHRSNRITALREAYIRARNKKLDLIKTKNNSSINENKKKHIKPIKHSFVTSKIRDELEKYDELPVYQRTSFNDGDDDDDDDIYSVNYQQHIHHCTIPAIVSTVHRISNFISSLKRQLQKNFHNIQSRIIIENMSKSSNHISRHRRTFHNSSGHPHRHISRPKTMHNIVHHTNSHHSNEHSHPIHRRQFHSNRSQLQHQHSHQFPSYEQHSSHRKRTFRIIPHQQRLQRIE</sequence>
<feature type="compositionally biased region" description="Polar residues" evidence="1">
    <location>
        <begin position="670"/>
        <end position="688"/>
    </location>
</feature>
<dbReference type="EMBL" id="CAJNOL010001932">
    <property type="protein sequence ID" value="CAF1439410.1"/>
    <property type="molecule type" value="Genomic_DNA"/>
</dbReference>
<dbReference type="Proteomes" id="UP000663854">
    <property type="component" value="Unassembled WGS sequence"/>
</dbReference>
<reference evidence="2" key="1">
    <citation type="submission" date="2021-02" db="EMBL/GenBank/DDBJ databases">
        <authorList>
            <person name="Nowell W R."/>
        </authorList>
    </citation>
    <scope>NUCLEOTIDE SEQUENCE</scope>
</reference>
<evidence type="ECO:0000313" key="2">
    <source>
        <dbReference type="EMBL" id="CAF1179410.1"/>
    </source>
</evidence>
<dbReference type="AlphaFoldDB" id="A0A814UMW7"/>
<evidence type="ECO:0000313" key="5">
    <source>
        <dbReference type="Proteomes" id="UP000663870"/>
    </source>
</evidence>
<organism evidence="2 4">
    <name type="scientific">Rotaria sordida</name>
    <dbReference type="NCBI Taxonomy" id="392033"/>
    <lineage>
        <taxon>Eukaryota</taxon>
        <taxon>Metazoa</taxon>
        <taxon>Spiralia</taxon>
        <taxon>Gnathifera</taxon>
        <taxon>Rotifera</taxon>
        <taxon>Eurotatoria</taxon>
        <taxon>Bdelloidea</taxon>
        <taxon>Philodinida</taxon>
        <taxon>Philodinidae</taxon>
        <taxon>Rotaria</taxon>
    </lineage>
</organism>
<feature type="region of interest" description="Disordered" evidence="1">
    <location>
        <begin position="652"/>
        <end position="693"/>
    </location>
</feature>
<gene>
    <name evidence="3" type="ORF">JXQ802_LOCUS36903</name>
    <name evidence="2" type="ORF">PYM288_LOCUS23720</name>
</gene>
<evidence type="ECO:0000256" key="1">
    <source>
        <dbReference type="SAM" id="MobiDB-lite"/>
    </source>
</evidence>
<accession>A0A814UMW7</accession>
<evidence type="ECO:0000313" key="3">
    <source>
        <dbReference type="EMBL" id="CAF1439410.1"/>
    </source>
</evidence>
<name>A0A814UMW7_9BILA</name>
<protein>
    <submittedName>
        <fullName evidence="2">Uncharacterized protein</fullName>
    </submittedName>
</protein>
<dbReference type="Proteomes" id="UP000663870">
    <property type="component" value="Unassembled WGS sequence"/>
</dbReference>
<comment type="caution">
    <text evidence="2">The sequence shown here is derived from an EMBL/GenBank/DDBJ whole genome shotgun (WGS) entry which is preliminary data.</text>
</comment>